<evidence type="ECO:0000313" key="2">
    <source>
        <dbReference type="Proteomes" id="UP001055286"/>
    </source>
</evidence>
<name>A0AA37HJJ7_9HYPH</name>
<reference evidence="1" key="1">
    <citation type="journal article" date="2016" name="Front. Microbiol.">
        <title>Genome Sequence of the Piezophilic, Mesophilic Sulfate-Reducing Bacterium Desulfovibrio indicus J2T.</title>
        <authorList>
            <person name="Cao J."/>
            <person name="Maignien L."/>
            <person name="Shao Z."/>
            <person name="Alain K."/>
            <person name="Jebbar M."/>
        </authorList>
    </citation>
    <scope>NUCLEOTIDE SEQUENCE</scope>
    <source>
        <strain evidence="1">JCM 32048</strain>
    </source>
</reference>
<dbReference type="AlphaFoldDB" id="A0AA37HJJ7"/>
<dbReference type="RefSeq" id="WP_273557210.1">
    <property type="nucleotide sequence ID" value="NZ_BPQJ01000099.1"/>
</dbReference>
<protein>
    <submittedName>
        <fullName evidence="1">Uncharacterized protein</fullName>
    </submittedName>
</protein>
<dbReference type="Proteomes" id="UP001055286">
    <property type="component" value="Unassembled WGS sequence"/>
</dbReference>
<reference evidence="1" key="2">
    <citation type="submission" date="2021-08" db="EMBL/GenBank/DDBJ databases">
        <authorList>
            <person name="Tani A."/>
            <person name="Ola A."/>
            <person name="Ogura Y."/>
            <person name="Katsura K."/>
            <person name="Hayashi T."/>
        </authorList>
    </citation>
    <scope>NUCLEOTIDE SEQUENCE</scope>
    <source>
        <strain evidence="1">JCM 32048</strain>
    </source>
</reference>
<accession>A0AA37HJJ7</accession>
<evidence type="ECO:0000313" key="1">
    <source>
        <dbReference type="EMBL" id="GJD66977.1"/>
    </source>
</evidence>
<proteinExistence type="predicted"/>
<keyword evidence="2" id="KW-1185">Reference proteome</keyword>
<dbReference type="EMBL" id="BPQJ01000099">
    <property type="protein sequence ID" value="GJD66977.1"/>
    <property type="molecule type" value="Genomic_DNA"/>
</dbReference>
<sequence>MKPSWKTVAEVAVALKIDLKAARALVEAANCPKVFGPHGTAYLI</sequence>
<gene>
    <name evidence="1" type="ORF">MPEAHAMD_7176</name>
</gene>
<comment type="caution">
    <text evidence="1">The sequence shown here is derived from an EMBL/GenBank/DDBJ whole genome shotgun (WGS) entry which is preliminary data.</text>
</comment>
<organism evidence="1 2">
    <name type="scientific">Methylobacterium frigidaeris</name>
    <dbReference type="NCBI Taxonomy" id="2038277"/>
    <lineage>
        <taxon>Bacteria</taxon>
        <taxon>Pseudomonadati</taxon>
        <taxon>Pseudomonadota</taxon>
        <taxon>Alphaproteobacteria</taxon>
        <taxon>Hyphomicrobiales</taxon>
        <taxon>Methylobacteriaceae</taxon>
        <taxon>Methylobacterium</taxon>
    </lineage>
</organism>